<evidence type="ECO:0000313" key="2">
    <source>
        <dbReference type="Proteomes" id="UP001178461"/>
    </source>
</evidence>
<keyword evidence="2" id="KW-1185">Reference proteome</keyword>
<feature type="non-terminal residue" evidence="1">
    <location>
        <position position="22"/>
    </location>
</feature>
<dbReference type="EMBL" id="OX395132">
    <property type="protein sequence ID" value="CAI5779907.1"/>
    <property type="molecule type" value="Genomic_DNA"/>
</dbReference>
<name>A0AA35KM32_9SAUR</name>
<proteinExistence type="predicted"/>
<accession>A0AA35KM32</accession>
<organism evidence="1 2">
    <name type="scientific">Podarcis lilfordi</name>
    <name type="common">Lilford's wall lizard</name>
    <dbReference type="NCBI Taxonomy" id="74358"/>
    <lineage>
        <taxon>Eukaryota</taxon>
        <taxon>Metazoa</taxon>
        <taxon>Chordata</taxon>
        <taxon>Craniata</taxon>
        <taxon>Vertebrata</taxon>
        <taxon>Euteleostomi</taxon>
        <taxon>Lepidosauria</taxon>
        <taxon>Squamata</taxon>
        <taxon>Bifurcata</taxon>
        <taxon>Unidentata</taxon>
        <taxon>Episquamata</taxon>
        <taxon>Laterata</taxon>
        <taxon>Lacertibaenia</taxon>
        <taxon>Lacertidae</taxon>
        <taxon>Podarcis</taxon>
    </lineage>
</organism>
<dbReference type="AlphaFoldDB" id="A0AA35KM32"/>
<gene>
    <name evidence="1" type="ORF">PODLI_1B035725</name>
</gene>
<sequence>MAYWSCYRGYPDCQPAHVVRHA</sequence>
<protein>
    <submittedName>
        <fullName evidence="1">Uncharacterized protein</fullName>
    </submittedName>
</protein>
<evidence type="ECO:0000313" key="1">
    <source>
        <dbReference type="EMBL" id="CAI5779907.1"/>
    </source>
</evidence>
<dbReference type="Proteomes" id="UP001178461">
    <property type="component" value="Chromosome 7"/>
</dbReference>
<reference evidence="1" key="1">
    <citation type="submission" date="2022-12" db="EMBL/GenBank/DDBJ databases">
        <authorList>
            <person name="Alioto T."/>
            <person name="Alioto T."/>
            <person name="Gomez Garrido J."/>
        </authorList>
    </citation>
    <scope>NUCLEOTIDE SEQUENCE</scope>
</reference>